<dbReference type="STRING" id="1855383.SAMN05216548_10843"/>
<protein>
    <submittedName>
        <fullName evidence="2">Uncharacterized protein</fullName>
    </submittedName>
</protein>
<evidence type="ECO:0000313" key="3">
    <source>
        <dbReference type="Proteomes" id="UP000199647"/>
    </source>
</evidence>
<reference evidence="2 3" key="1">
    <citation type="submission" date="2016-10" db="EMBL/GenBank/DDBJ databases">
        <authorList>
            <person name="de Groot N.N."/>
        </authorList>
    </citation>
    <scope>NUCLEOTIDE SEQUENCE [LARGE SCALE GENOMIC DNA]</scope>
    <source>
        <strain evidence="2 3">A52C2</strain>
    </source>
</reference>
<dbReference type="AlphaFoldDB" id="A0A1H9J935"/>
<organism evidence="2 3">
    <name type="scientific">Faunimonas pinastri</name>
    <dbReference type="NCBI Taxonomy" id="1855383"/>
    <lineage>
        <taxon>Bacteria</taxon>
        <taxon>Pseudomonadati</taxon>
        <taxon>Pseudomonadota</taxon>
        <taxon>Alphaproteobacteria</taxon>
        <taxon>Hyphomicrobiales</taxon>
        <taxon>Afifellaceae</taxon>
        <taxon>Faunimonas</taxon>
    </lineage>
</organism>
<name>A0A1H9J935_9HYPH</name>
<evidence type="ECO:0000256" key="1">
    <source>
        <dbReference type="SAM" id="Phobius"/>
    </source>
</evidence>
<keyword evidence="3" id="KW-1185">Reference proteome</keyword>
<sequence>MSAVDIGALVGFCFAAVEFVLFGIFLRRAKAREETGRGPRALNWLRWAQLVIYPVIGSLVGAAVTGKFGG</sequence>
<accession>A0A1H9J935</accession>
<proteinExistence type="predicted"/>
<feature type="transmembrane region" description="Helical" evidence="1">
    <location>
        <begin position="47"/>
        <end position="66"/>
    </location>
</feature>
<feature type="transmembrane region" description="Helical" evidence="1">
    <location>
        <begin position="6"/>
        <end position="26"/>
    </location>
</feature>
<gene>
    <name evidence="2" type="ORF">SAMN05216548_10843</name>
</gene>
<dbReference type="OrthoDB" id="8452378at2"/>
<keyword evidence="1" id="KW-1133">Transmembrane helix</keyword>
<dbReference type="Proteomes" id="UP000199647">
    <property type="component" value="Unassembled WGS sequence"/>
</dbReference>
<keyword evidence="1" id="KW-0472">Membrane</keyword>
<evidence type="ECO:0000313" key="2">
    <source>
        <dbReference type="EMBL" id="SEQ83326.1"/>
    </source>
</evidence>
<dbReference type="RefSeq" id="WP_092496817.1">
    <property type="nucleotide sequence ID" value="NZ_FOFG01000008.1"/>
</dbReference>
<keyword evidence="1" id="KW-0812">Transmembrane</keyword>
<dbReference type="EMBL" id="FOFG01000008">
    <property type="protein sequence ID" value="SEQ83326.1"/>
    <property type="molecule type" value="Genomic_DNA"/>
</dbReference>